<evidence type="ECO:0000256" key="2">
    <source>
        <dbReference type="ARBA" id="ARBA00023002"/>
    </source>
</evidence>
<gene>
    <name evidence="4" type="ORF">WOLCODRAFT_91384</name>
</gene>
<comment type="similarity">
    <text evidence="1">Belongs to the short-chain dehydrogenases/reductases (SDR) family.</text>
</comment>
<evidence type="ECO:0000256" key="3">
    <source>
        <dbReference type="SAM" id="MobiDB-lite"/>
    </source>
</evidence>
<feature type="region of interest" description="Disordered" evidence="3">
    <location>
        <begin position="1"/>
        <end position="72"/>
    </location>
</feature>
<dbReference type="Pfam" id="PF13561">
    <property type="entry name" value="adh_short_C2"/>
    <property type="match status" value="1"/>
</dbReference>
<keyword evidence="2" id="KW-0560">Oxidoreductase</keyword>
<evidence type="ECO:0000313" key="5">
    <source>
        <dbReference type="Proteomes" id="UP000218811"/>
    </source>
</evidence>
<feature type="compositionally biased region" description="Basic residues" evidence="3">
    <location>
        <begin position="52"/>
        <end position="62"/>
    </location>
</feature>
<dbReference type="InterPro" id="IPR002347">
    <property type="entry name" value="SDR_fam"/>
</dbReference>
<dbReference type="Gene3D" id="3.40.50.720">
    <property type="entry name" value="NAD(P)-binding Rossmann-like Domain"/>
    <property type="match status" value="1"/>
</dbReference>
<keyword evidence="5" id="KW-1185">Reference proteome</keyword>
<dbReference type="OMA" id="FSMFHMT"/>
<evidence type="ECO:0000313" key="4">
    <source>
        <dbReference type="EMBL" id="PCH35052.1"/>
    </source>
</evidence>
<sequence length="305" mass="33322">MSAHEGTTLKQRIPAQEREMPGLQKHMEPEPFDTRLEAGSGPKPYTGVGKLGGKKSSHHQRRISSSSRRRANEPIAVHSSGIGRAVVIFFAREGADVTIVHLPNEQKDAEDTARAIQNEGWRALSIAFDLEDFHNANKVGAAHVQQFGRIDILELEGDFAQIDLHEVESTFRSNILQMFAVTKFALPHMAKGSSIINTTSVTTFRGSSSMVDYVSTRSAIVGFARALARQLEPKGIRVNAVAPELVHTPLQPASRPAEQTEGFGEKTSIGRVGQPSEIAPSYVFLASAEAELYYGQILHPYPLGD</sequence>
<evidence type="ECO:0000256" key="1">
    <source>
        <dbReference type="ARBA" id="ARBA00006484"/>
    </source>
</evidence>
<dbReference type="PRINTS" id="PR00081">
    <property type="entry name" value="GDHRDH"/>
</dbReference>
<accession>A0A2H3IYJ6</accession>
<dbReference type="OrthoDB" id="1393670at2759"/>
<dbReference type="PANTHER" id="PTHR48107">
    <property type="entry name" value="NADPH-DEPENDENT ALDEHYDE REDUCTASE-LIKE PROTEIN, CHLOROPLASTIC-RELATED"/>
    <property type="match status" value="1"/>
</dbReference>
<dbReference type="InterPro" id="IPR036291">
    <property type="entry name" value="NAD(P)-bd_dom_sf"/>
</dbReference>
<dbReference type="SUPFAM" id="SSF51735">
    <property type="entry name" value="NAD(P)-binding Rossmann-fold domains"/>
    <property type="match status" value="1"/>
</dbReference>
<dbReference type="EMBL" id="KB467843">
    <property type="protein sequence ID" value="PCH35052.1"/>
    <property type="molecule type" value="Genomic_DNA"/>
</dbReference>
<protein>
    <submittedName>
        <fullName evidence="4">General stress protein 39</fullName>
    </submittedName>
</protein>
<dbReference type="Proteomes" id="UP000218811">
    <property type="component" value="Unassembled WGS sequence"/>
</dbReference>
<dbReference type="PANTHER" id="PTHR48107:SF16">
    <property type="entry name" value="NADPH-DEPENDENT ALDEHYDE REDUCTASE 1, CHLOROPLASTIC"/>
    <property type="match status" value="1"/>
</dbReference>
<dbReference type="AlphaFoldDB" id="A0A2H3IYJ6"/>
<feature type="compositionally biased region" description="Basic and acidic residues" evidence="3">
    <location>
        <begin position="15"/>
        <end position="36"/>
    </location>
</feature>
<dbReference type="STRING" id="742152.A0A2H3IYJ6"/>
<proteinExistence type="inferred from homology"/>
<organism evidence="4 5">
    <name type="scientific">Wolfiporia cocos (strain MD-104)</name>
    <name type="common">Brown rot fungus</name>
    <dbReference type="NCBI Taxonomy" id="742152"/>
    <lineage>
        <taxon>Eukaryota</taxon>
        <taxon>Fungi</taxon>
        <taxon>Dikarya</taxon>
        <taxon>Basidiomycota</taxon>
        <taxon>Agaricomycotina</taxon>
        <taxon>Agaricomycetes</taxon>
        <taxon>Polyporales</taxon>
        <taxon>Phaeolaceae</taxon>
        <taxon>Wolfiporia</taxon>
    </lineage>
</organism>
<name>A0A2H3IYJ6_WOLCO</name>
<reference evidence="4 5" key="1">
    <citation type="journal article" date="2012" name="Science">
        <title>The Paleozoic origin of enzymatic lignin decomposition reconstructed from 31 fungal genomes.</title>
        <authorList>
            <person name="Floudas D."/>
            <person name="Binder M."/>
            <person name="Riley R."/>
            <person name="Barry K."/>
            <person name="Blanchette R.A."/>
            <person name="Henrissat B."/>
            <person name="Martinez A.T."/>
            <person name="Otillar R."/>
            <person name="Spatafora J.W."/>
            <person name="Yadav J.S."/>
            <person name="Aerts A."/>
            <person name="Benoit I."/>
            <person name="Boyd A."/>
            <person name="Carlson A."/>
            <person name="Copeland A."/>
            <person name="Coutinho P.M."/>
            <person name="de Vries R.P."/>
            <person name="Ferreira P."/>
            <person name="Findley K."/>
            <person name="Foster B."/>
            <person name="Gaskell J."/>
            <person name="Glotzer D."/>
            <person name="Gorecki P."/>
            <person name="Heitman J."/>
            <person name="Hesse C."/>
            <person name="Hori C."/>
            <person name="Igarashi K."/>
            <person name="Jurgens J.A."/>
            <person name="Kallen N."/>
            <person name="Kersten P."/>
            <person name="Kohler A."/>
            <person name="Kuees U."/>
            <person name="Kumar T.K.A."/>
            <person name="Kuo A."/>
            <person name="LaButti K."/>
            <person name="Larrondo L.F."/>
            <person name="Lindquist E."/>
            <person name="Ling A."/>
            <person name="Lombard V."/>
            <person name="Lucas S."/>
            <person name="Lundell T."/>
            <person name="Martin R."/>
            <person name="McLaughlin D.J."/>
            <person name="Morgenstern I."/>
            <person name="Morin E."/>
            <person name="Murat C."/>
            <person name="Nagy L.G."/>
            <person name="Nolan M."/>
            <person name="Ohm R.A."/>
            <person name="Patyshakuliyeva A."/>
            <person name="Rokas A."/>
            <person name="Ruiz-Duenas F.J."/>
            <person name="Sabat G."/>
            <person name="Salamov A."/>
            <person name="Samejima M."/>
            <person name="Schmutz J."/>
            <person name="Slot J.C."/>
            <person name="St John F."/>
            <person name="Stenlid J."/>
            <person name="Sun H."/>
            <person name="Sun S."/>
            <person name="Syed K."/>
            <person name="Tsang A."/>
            <person name="Wiebenga A."/>
            <person name="Young D."/>
            <person name="Pisabarro A."/>
            <person name="Eastwood D.C."/>
            <person name="Martin F."/>
            <person name="Cullen D."/>
            <person name="Grigoriev I.V."/>
            <person name="Hibbett D.S."/>
        </authorList>
    </citation>
    <scope>NUCLEOTIDE SEQUENCE [LARGE SCALE GENOMIC DNA]</scope>
    <source>
        <strain evidence="4 5">MD-104</strain>
    </source>
</reference>
<dbReference type="GO" id="GO:0016614">
    <property type="term" value="F:oxidoreductase activity, acting on CH-OH group of donors"/>
    <property type="evidence" value="ECO:0007669"/>
    <property type="project" value="UniProtKB-ARBA"/>
</dbReference>